<dbReference type="AlphaFoldDB" id="A0A0D6P8F1"/>
<proteinExistence type="predicted"/>
<reference evidence="2 3" key="1">
    <citation type="submission" date="2012-11" db="EMBL/GenBank/DDBJ databases">
        <title>Whole genome sequence of Acidisphaera rubrifaciens HS-AP3.</title>
        <authorList>
            <person name="Azuma Y."/>
            <person name="Higashiura N."/>
            <person name="Hirakawa H."/>
            <person name="Matsushita K."/>
        </authorList>
    </citation>
    <scope>NUCLEOTIDE SEQUENCE [LARGE SCALE GENOMIC DNA]</scope>
    <source>
        <strain evidence="2 3">HS-AP3</strain>
    </source>
</reference>
<dbReference type="EMBL" id="BANB01000238">
    <property type="protein sequence ID" value="GAN77119.1"/>
    <property type="molecule type" value="Genomic_DNA"/>
</dbReference>
<protein>
    <submittedName>
        <fullName evidence="2">Uncharacterized protein</fullName>
    </submittedName>
</protein>
<comment type="caution">
    <text evidence="2">The sequence shown here is derived from an EMBL/GenBank/DDBJ whole genome shotgun (WGS) entry which is preliminary data.</text>
</comment>
<evidence type="ECO:0000256" key="1">
    <source>
        <dbReference type="SAM" id="MobiDB-lite"/>
    </source>
</evidence>
<dbReference type="Proteomes" id="UP000032680">
    <property type="component" value="Unassembled WGS sequence"/>
</dbReference>
<keyword evidence="3" id="KW-1185">Reference proteome</keyword>
<evidence type="ECO:0000313" key="3">
    <source>
        <dbReference type="Proteomes" id="UP000032680"/>
    </source>
</evidence>
<accession>A0A0D6P8F1</accession>
<gene>
    <name evidence="2" type="ORF">Asru_0238_15</name>
</gene>
<name>A0A0D6P8F1_9PROT</name>
<organism evidence="2 3">
    <name type="scientific">Acidisphaera rubrifaciens HS-AP3</name>
    <dbReference type="NCBI Taxonomy" id="1231350"/>
    <lineage>
        <taxon>Bacteria</taxon>
        <taxon>Pseudomonadati</taxon>
        <taxon>Pseudomonadota</taxon>
        <taxon>Alphaproteobacteria</taxon>
        <taxon>Acetobacterales</taxon>
        <taxon>Acetobacteraceae</taxon>
        <taxon>Acidisphaera</taxon>
    </lineage>
</organism>
<evidence type="ECO:0000313" key="2">
    <source>
        <dbReference type="EMBL" id="GAN77119.1"/>
    </source>
</evidence>
<sequence>MRHGRKHVRGAGTRSRPAKQDGPFSASALHLPRPRGPLGSAPVCPPPACPRGYLGALGRHDMNWFKKLTGFCEAGYDETRARLEVEGERLRSKVNGASIDAR</sequence>
<feature type="region of interest" description="Disordered" evidence="1">
    <location>
        <begin position="1"/>
        <end position="44"/>
    </location>
</feature>